<dbReference type="InterPro" id="IPR024732">
    <property type="entry name" value="NAGLU_C"/>
</dbReference>
<dbReference type="PANTHER" id="PTHR12872:SF1">
    <property type="entry name" value="ALPHA-N-ACETYLGLUCOSAMINIDASE"/>
    <property type="match status" value="1"/>
</dbReference>
<feature type="domain" description="Alpha-N-acetylglucosaminidase tim-barrel" evidence="3">
    <location>
        <begin position="137"/>
        <end position="415"/>
    </location>
</feature>
<proteinExistence type="predicted"/>
<dbReference type="Proteomes" id="UP000824596">
    <property type="component" value="Unassembled WGS sequence"/>
</dbReference>
<dbReference type="AlphaFoldDB" id="A0A9P8N6A3"/>
<gene>
    <name evidence="6" type="ORF">HRG_01070</name>
</gene>
<dbReference type="Pfam" id="PF12972">
    <property type="entry name" value="NAGLU_C"/>
    <property type="match status" value="1"/>
</dbReference>
<dbReference type="InterPro" id="IPR024240">
    <property type="entry name" value="NAGLU_N"/>
</dbReference>
<dbReference type="GeneID" id="68350199"/>
<dbReference type="Gene3D" id="3.20.20.80">
    <property type="entry name" value="Glycosidases"/>
    <property type="match status" value="2"/>
</dbReference>
<dbReference type="OrthoDB" id="64736at2759"/>
<feature type="signal peptide" evidence="2">
    <location>
        <begin position="1"/>
        <end position="23"/>
    </location>
</feature>
<organism evidence="6 7">
    <name type="scientific">Hirsutella rhossiliensis</name>
    <dbReference type="NCBI Taxonomy" id="111463"/>
    <lineage>
        <taxon>Eukaryota</taxon>
        <taxon>Fungi</taxon>
        <taxon>Dikarya</taxon>
        <taxon>Ascomycota</taxon>
        <taxon>Pezizomycotina</taxon>
        <taxon>Sordariomycetes</taxon>
        <taxon>Hypocreomycetidae</taxon>
        <taxon>Hypocreales</taxon>
        <taxon>Ophiocordycipitaceae</taxon>
        <taxon>Hirsutella</taxon>
    </lineage>
</organism>
<evidence type="ECO:0000313" key="7">
    <source>
        <dbReference type="Proteomes" id="UP000824596"/>
    </source>
</evidence>
<dbReference type="PROSITE" id="PS51257">
    <property type="entry name" value="PROKAR_LIPOPROTEIN"/>
    <property type="match status" value="1"/>
</dbReference>
<evidence type="ECO:0000256" key="1">
    <source>
        <dbReference type="ARBA" id="ARBA00022801"/>
    </source>
</evidence>
<feature type="domain" description="Alpha-N-acetylglucosaminidase C-terminal" evidence="5">
    <location>
        <begin position="462"/>
        <end position="747"/>
    </location>
</feature>
<sequence length="771" mass="87185">MVPNRLLSLLTATALMSCSPVLAHAPPPTTTDGIKGLADRLLPGQGDSFDFVLTARNDAWSRWNPPTNDHYTVAGSPGGRIRVEGTTLSALARGLRHYATETLQLDDFWFVDNCRNVSGPLPTPKGTLTGSSVVPWRYNLNTVTFSYTFAWYTWADWEKLLDWAAWRGVNLQLAWVGYEKIFLDSFRALGLADDEIVPFFSGPAFQAWNRFGNIKGSWGGVGGLPLAWIDAQFELQRRIVARMVELGITPVLPAFPGFVPDAIRRVRPSANVTRAPVWGGVPEQSRDYFLSPLDDTFAELQHAFVSRQMQAFGNVTNFYTLDQFNELTTAEGDGEYLSGVSRQTYRGLTEANPAAVWLMQGWLFYSSKDYWTQERIDAYLGGVPEKQSMLILDLYSENEPQWQRTRSYAGRPWIWWPVLALDSSDSLVGFGLTPEAYEGNEVVYDLLLDQAWSRTAIEAKSYFRGWTRRRYSEASSIPPSLFEAWDLLRAHVYDNKDHRIPCAGVGVYQLAPSLSGLVNRTFHFPAPTALHYDPEVLKEVWGLMLDAAAHEGSLWEVPTFQLDVVDVTRQVMSNAFIDIYTDLVRAYNDTMQIRGGSRPGGPRVPSREVSVKGQTLLDFLDSLDLVLSTQEHFTLDKWLGDAQRWAKVTGADELISFNARSQVTVWIWESPFLNDYSARAWAGLTRSYYRPRWSLFVEGLKEATARGSLDEKALNAKIRAFEKEWQYGGFGLETGPAGERTRLRDTLMRVQRQWPSVFARRRVDAKHPQLK</sequence>
<evidence type="ECO:0000259" key="3">
    <source>
        <dbReference type="Pfam" id="PF05089"/>
    </source>
</evidence>
<dbReference type="Pfam" id="PF05089">
    <property type="entry name" value="NAGLU"/>
    <property type="match status" value="2"/>
</dbReference>
<keyword evidence="7" id="KW-1185">Reference proteome</keyword>
<protein>
    <submittedName>
        <fullName evidence="6">Alpha-N-acetylglucosaminidase (NAGLU) tim-barrel domain-containing protein</fullName>
    </submittedName>
</protein>
<dbReference type="InterPro" id="IPR024733">
    <property type="entry name" value="NAGLU_tim-barrel"/>
</dbReference>
<dbReference type="Gene3D" id="3.30.379.10">
    <property type="entry name" value="Chitobiase/beta-hexosaminidase domain 2-like"/>
    <property type="match status" value="1"/>
</dbReference>
<evidence type="ECO:0000313" key="6">
    <source>
        <dbReference type="EMBL" id="KAH0968428.1"/>
    </source>
</evidence>
<dbReference type="InterPro" id="IPR029018">
    <property type="entry name" value="Hex-like_dom2"/>
</dbReference>
<dbReference type="Pfam" id="PF12971">
    <property type="entry name" value="NAGLU_N"/>
    <property type="match status" value="1"/>
</dbReference>
<evidence type="ECO:0000259" key="4">
    <source>
        <dbReference type="Pfam" id="PF12971"/>
    </source>
</evidence>
<keyword evidence="2" id="KW-0732">Signal</keyword>
<feature type="chain" id="PRO_5040360559" evidence="2">
    <location>
        <begin position="24"/>
        <end position="771"/>
    </location>
</feature>
<keyword evidence="1" id="KW-0378">Hydrolase</keyword>
<evidence type="ECO:0000259" key="5">
    <source>
        <dbReference type="Pfam" id="PF12972"/>
    </source>
</evidence>
<feature type="domain" description="Alpha-N-acetylglucosaminidase tim-barrel" evidence="3">
    <location>
        <begin position="423"/>
        <end position="453"/>
    </location>
</feature>
<dbReference type="RefSeq" id="XP_044725941.1">
    <property type="nucleotide sequence ID" value="XM_044859541.1"/>
</dbReference>
<name>A0A9P8N6A3_9HYPO</name>
<accession>A0A9P8N6A3</accession>
<feature type="domain" description="Alpha-N-acetylglucosaminidase N-terminal" evidence="4">
    <location>
        <begin position="33"/>
        <end position="122"/>
    </location>
</feature>
<evidence type="ECO:0000256" key="2">
    <source>
        <dbReference type="SAM" id="SignalP"/>
    </source>
</evidence>
<dbReference type="EMBL" id="JAIZPD010000001">
    <property type="protein sequence ID" value="KAH0968428.1"/>
    <property type="molecule type" value="Genomic_DNA"/>
</dbReference>
<dbReference type="PANTHER" id="PTHR12872">
    <property type="entry name" value="ALPHA-N-ACETYLGLUCOSAMINIDASE"/>
    <property type="match status" value="1"/>
</dbReference>
<dbReference type="Gene3D" id="1.20.120.670">
    <property type="entry name" value="N-acetyl-b-d-glucoasminidase"/>
    <property type="match status" value="1"/>
</dbReference>
<dbReference type="InterPro" id="IPR007781">
    <property type="entry name" value="NAGLU"/>
</dbReference>
<dbReference type="GO" id="GO:0016787">
    <property type="term" value="F:hydrolase activity"/>
    <property type="evidence" value="ECO:0007669"/>
    <property type="project" value="UniProtKB-KW"/>
</dbReference>
<comment type="caution">
    <text evidence="6">The sequence shown here is derived from an EMBL/GenBank/DDBJ whole genome shotgun (WGS) entry which is preliminary data.</text>
</comment>
<reference evidence="6" key="1">
    <citation type="submission" date="2021-09" db="EMBL/GenBank/DDBJ databases">
        <title>A high-quality genome of the endoparasitic fungus Hirsutella rhossiliensis with a comparison of Hirsutella genomes reveals transposable elements contributing to genome size variation.</title>
        <authorList>
            <person name="Lin R."/>
            <person name="Jiao Y."/>
            <person name="Sun X."/>
            <person name="Ling J."/>
            <person name="Xie B."/>
            <person name="Cheng X."/>
        </authorList>
    </citation>
    <scope>NUCLEOTIDE SEQUENCE</scope>
    <source>
        <strain evidence="6">HR02</strain>
    </source>
</reference>